<dbReference type="EMBL" id="JARGDH010000005">
    <property type="protein sequence ID" value="KAL0266893.1"/>
    <property type="molecule type" value="Genomic_DNA"/>
</dbReference>
<dbReference type="SMART" id="SM01141">
    <property type="entry name" value="DRY_EERY"/>
    <property type="match status" value="1"/>
</dbReference>
<dbReference type="PANTHER" id="PTHR13161">
    <property type="entry name" value="SPLICING FACTOR SUPPRESSOR OF WHITE APRICOT"/>
    <property type="match status" value="1"/>
</dbReference>
<organism evidence="5">
    <name type="scientific">Menopon gallinae</name>
    <name type="common">poultry shaft louse</name>
    <dbReference type="NCBI Taxonomy" id="328185"/>
    <lineage>
        <taxon>Eukaryota</taxon>
        <taxon>Metazoa</taxon>
        <taxon>Ecdysozoa</taxon>
        <taxon>Arthropoda</taxon>
        <taxon>Hexapoda</taxon>
        <taxon>Insecta</taxon>
        <taxon>Pterygota</taxon>
        <taxon>Neoptera</taxon>
        <taxon>Paraneoptera</taxon>
        <taxon>Psocodea</taxon>
        <taxon>Troctomorpha</taxon>
        <taxon>Phthiraptera</taxon>
        <taxon>Amblycera</taxon>
        <taxon>Menoponidae</taxon>
        <taxon>Menopon</taxon>
    </lineage>
</organism>
<reference evidence="5" key="1">
    <citation type="journal article" date="2024" name="Gigascience">
        <title>Chromosome-level genome of the poultry shaft louse Menopon gallinae provides insight into the host-switching and adaptive evolution of parasitic lice.</title>
        <authorList>
            <person name="Xu Y."/>
            <person name="Ma L."/>
            <person name="Liu S."/>
            <person name="Liang Y."/>
            <person name="Liu Q."/>
            <person name="He Z."/>
            <person name="Tian L."/>
            <person name="Duan Y."/>
            <person name="Cai W."/>
            <person name="Li H."/>
            <person name="Song F."/>
        </authorList>
    </citation>
    <scope>NUCLEOTIDE SEQUENCE</scope>
    <source>
        <strain evidence="5">Cailab_2023a</strain>
    </source>
</reference>
<proteinExistence type="predicted"/>
<keyword evidence="1" id="KW-0507">mRNA processing</keyword>
<feature type="compositionally biased region" description="Polar residues" evidence="3">
    <location>
        <begin position="571"/>
        <end position="588"/>
    </location>
</feature>
<feature type="compositionally biased region" description="Polar residues" evidence="3">
    <location>
        <begin position="691"/>
        <end position="702"/>
    </location>
</feature>
<dbReference type="PANTHER" id="PTHR13161:SF4">
    <property type="entry name" value="CLK4-ASSOCIATING SERINE_ARGININE RICH PROTEIN"/>
    <property type="match status" value="1"/>
</dbReference>
<feature type="compositionally biased region" description="Basic residues" evidence="3">
    <location>
        <begin position="405"/>
        <end position="416"/>
    </location>
</feature>
<dbReference type="InterPro" id="IPR019147">
    <property type="entry name" value="SWAP_N_domain"/>
</dbReference>
<feature type="compositionally biased region" description="Basic residues" evidence="3">
    <location>
        <begin position="709"/>
        <end position="722"/>
    </location>
</feature>
<feature type="compositionally biased region" description="Basic and acidic residues" evidence="3">
    <location>
        <begin position="269"/>
        <end position="278"/>
    </location>
</feature>
<name>A0AAW2HBD2_9NEOP</name>
<feature type="compositionally biased region" description="Low complexity" evidence="3">
    <location>
        <begin position="302"/>
        <end position="311"/>
    </location>
</feature>
<comment type="caution">
    <text evidence="5">The sequence shown here is derived from an EMBL/GenBank/DDBJ whole genome shotgun (WGS) entry which is preliminary data.</text>
</comment>
<evidence type="ECO:0000313" key="5">
    <source>
        <dbReference type="EMBL" id="KAL0266893.1"/>
    </source>
</evidence>
<feature type="compositionally biased region" description="Basic residues" evidence="3">
    <location>
        <begin position="430"/>
        <end position="447"/>
    </location>
</feature>
<feature type="compositionally biased region" description="Basic residues" evidence="3">
    <location>
        <begin position="365"/>
        <end position="390"/>
    </location>
</feature>
<evidence type="ECO:0000256" key="1">
    <source>
        <dbReference type="ARBA" id="ARBA00022664"/>
    </source>
</evidence>
<feature type="compositionally biased region" description="Basic and acidic residues" evidence="3">
    <location>
        <begin position="610"/>
        <end position="640"/>
    </location>
</feature>
<feature type="compositionally biased region" description="Polar residues" evidence="3">
    <location>
        <begin position="312"/>
        <end position="322"/>
    </location>
</feature>
<protein>
    <recommendedName>
        <fullName evidence="4">Suppressor of white apricot N-terminal domain-containing protein</fullName>
    </recommendedName>
</protein>
<feature type="region of interest" description="Disordered" evidence="3">
    <location>
        <begin position="176"/>
        <end position="199"/>
    </location>
</feature>
<sequence>MWHEARKQEKKIRGMMVDYRKRAERRRDFYEKFKADPTQFLQLHGRPCKIHLDPAVAMAGDSASVMMPWQGHPDILIDRFDVRAHLDSVVEIPLARKEEEELNYEERTMNYERYRILVQNEFLGVNEEKFLHQIYLEEQFGPIALKQSTEMMEKEKRKKGAAIGFIYEDSTIEPSFNPVPDKKMKDDMAEKNDSDSDDSDLDFDLCLDLSQIDTPSAHEMNAVGQRFGLTGNDFFSFLTNDVEEQEAMKLARQQEEEKAMFSGRKARRERQAFREKKLMGRVMSPPSYAARKSPTYDKYSRSNKSQSRSTSPENTGQITYITSFGGDDSNDENEQEDKGKFNKTNKKVRRKRSREKDVRSTSTYRSRRSKSKGSRSRSKSPRRRRRHTRSRSMENRSLASNLKKLISKKNERRKSRSFSNDRFRNYSSRSRSRSRSRRKSWSSRSRSRSSSSRSRSRRDRSKSSRSVSKKRSRSRSNSSKSHSRSRSTSKDKTKTHDKSPTSKSSSSSRSPSPKREETPKPVVPRYYGRNRKDSSSSLNLDSSDSDSKTNSEQPSSSNSNRPGYRRVGLDVSNSSIRSAGNARTTSKQPQKEKPQERLKKKMQALLNRQFRADKKAEKERLEKAEQERQDREAELRDIAIKIRRRERYLRHMGEDEEADGEQQSMRRRERYLRRLEEDSRHGERREGDCVSISSGSLKSCDSSPDFRQRKSRSPRRGSRRSRSPSPRGSRPGKRTLVDY</sequence>
<feature type="domain" description="Suppressor of white apricot N-terminal" evidence="4">
    <location>
        <begin position="39"/>
        <end position="171"/>
    </location>
</feature>
<gene>
    <name evidence="5" type="ORF">PYX00_009319</name>
</gene>
<evidence type="ECO:0000256" key="2">
    <source>
        <dbReference type="ARBA" id="ARBA00023187"/>
    </source>
</evidence>
<dbReference type="AlphaFoldDB" id="A0AAW2HBD2"/>
<accession>A0AAW2HBD2</accession>
<feature type="compositionally biased region" description="Polar residues" evidence="3">
    <location>
        <begin position="552"/>
        <end position="561"/>
    </location>
</feature>
<dbReference type="GO" id="GO:0008380">
    <property type="term" value="P:RNA splicing"/>
    <property type="evidence" value="ECO:0007669"/>
    <property type="project" value="UniProtKB-KW"/>
</dbReference>
<dbReference type="GO" id="GO:0006397">
    <property type="term" value="P:mRNA processing"/>
    <property type="evidence" value="ECO:0007669"/>
    <property type="project" value="UniProtKB-KW"/>
</dbReference>
<dbReference type="Pfam" id="PF09750">
    <property type="entry name" value="DRY_EERY"/>
    <property type="match status" value="1"/>
</dbReference>
<feature type="compositionally biased region" description="Low complexity" evidence="3">
    <location>
        <begin position="501"/>
        <end position="511"/>
    </location>
</feature>
<feature type="compositionally biased region" description="Basic and acidic residues" evidence="3">
    <location>
        <begin position="488"/>
        <end position="500"/>
    </location>
</feature>
<feature type="compositionally biased region" description="Basic and acidic residues" evidence="3">
    <location>
        <begin position="180"/>
        <end position="194"/>
    </location>
</feature>
<feature type="compositionally biased region" description="Basic residues" evidence="3">
    <location>
        <begin position="341"/>
        <end position="353"/>
    </location>
</feature>
<dbReference type="InterPro" id="IPR040397">
    <property type="entry name" value="SWAP"/>
</dbReference>
<keyword evidence="2" id="KW-0508">mRNA splicing</keyword>
<feature type="compositionally biased region" description="Basic residues" evidence="3">
    <location>
        <begin position="641"/>
        <end position="650"/>
    </location>
</feature>
<evidence type="ECO:0000259" key="4">
    <source>
        <dbReference type="SMART" id="SM01141"/>
    </source>
</evidence>
<feature type="region of interest" description="Disordered" evidence="3">
    <location>
        <begin position="253"/>
        <end position="739"/>
    </location>
</feature>
<evidence type="ECO:0000256" key="3">
    <source>
        <dbReference type="SAM" id="MobiDB-lite"/>
    </source>
</evidence>
<feature type="compositionally biased region" description="Basic and acidic residues" evidence="3">
    <location>
        <begin position="672"/>
        <end position="688"/>
    </location>
</feature>